<dbReference type="Pfam" id="PF00486">
    <property type="entry name" value="Trans_reg_C"/>
    <property type="match status" value="1"/>
</dbReference>
<dbReference type="InterPro" id="IPR016032">
    <property type="entry name" value="Sig_transdc_resp-reg_C-effctor"/>
</dbReference>
<evidence type="ECO:0000256" key="3">
    <source>
        <dbReference type="SAM" id="Phobius"/>
    </source>
</evidence>
<keyword evidence="3" id="KW-0472">Membrane</keyword>
<dbReference type="SUPFAM" id="SSF46894">
    <property type="entry name" value="C-terminal effector domain of the bipartite response regulators"/>
    <property type="match status" value="1"/>
</dbReference>
<gene>
    <name evidence="5" type="ORF">KAJ71_12460</name>
</gene>
<comment type="caution">
    <text evidence="5">The sequence shown here is derived from an EMBL/GenBank/DDBJ whole genome shotgun (WGS) entry which is preliminary data.</text>
</comment>
<evidence type="ECO:0000259" key="4">
    <source>
        <dbReference type="PROSITE" id="PS51755"/>
    </source>
</evidence>
<dbReference type="InterPro" id="IPR001867">
    <property type="entry name" value="OmpR/PhoB-type_DNA-bd"/>
</dbReference>
<dbReference type="EMBL" id="JAGQDC010000009">
    <property type="protein sequence ID" value="MCL1029826.1"/>
    <property type="molecule type" value="Genomic_DNA"/>
</dbReference>
<name>A0ABT0KCS9_9GAMM</name>
<sequence>MSSKIILNHHVIYDKSSGSLVDIEKKHDEIVLTTPANNCLQILLKNKPEITTQKELFEEVWEKYGIPINTNTLYQNIAMIRKAFRQLGLEEDIIVTIPRRGMLVADTVEITEYEECVDNRIDNEVQMANRTLSTPIPDDGLGDLSSHNAAFHYNFKKISLVFTSAILLFIVIAAVTDFIYGKYLKTQSRFYHYSYWGDYNQCQLYVYADNYFINKVKSNGGNIPINADLHCDNKERVYISLYTGLPRESFIICDGDALDKGSNCRSRYRYFIES</sequence>
<organism evidence="5 6">
    <name type="scientific">Serratia silvae</name>
    <dbReference type="NCBI Taxonomy" id="2824122"/>
    <lineage>
        <taxon>Bacteria</taxon>
        <taxon>Pseudomonadati</taxon>
        <taxon>Pseudomonadota</taxon>
        <taxon>Gammaproteobacteria</taxon>
        <taxon>Enterobacterales</taxon>
        <taxon>Yersiniaceae</taxon>
        <taxon>Serratia</taxon>
    </lineage>
</organism>
<dbReference type="RefSeq" id="WP_248946034.1">
    <property type="nucleotide sequence ID" value="NZ_JAGQDC010000009.1"/>
</dbReference>
<dbReference type="PROSITE" id="PS51755">
    <property type="entry name" value="OMPR_PHOB"/>
    <property type="match status" value="1"/>
</dbReference>
<feature type="transmembrane region" description="Helical" evidence="3">
    <location>
        <begin position="158"/>
        <end position="180"/>
    </location>
</feature>
<evidence type="ECO:0000256" key="1">
    <source>
        <dbReference type="ARBA" id="ARBA00023125"/>
    </source>
</evidence>
<evidence type="ECO:0000256" key="2">
    <source>
        <dbReference type="PROSITE-ProRule" id="PRU01091"/>
    </source>
</evidence>
<reference evidence="5" key="1">
    <citation type="submission" date="2021-04" db="EMBL/GenBank/DDBJ databases">
        <title>Genome sequence of Serratia sp. arafor3.</title>
        <authorList>
            <person name="Besaury L."/>
        </authorList>
    </citation>
    <scope>NUCLEOTIDE SEQUENCE</scope>
    <source>
        <strain evidence="5">Arafor3</strain>
    </source>
</reference>
<proteinExistence type="predicted"/>
<keyword evidence="3" id="KW-1133">Transmembrane helix</keyword>
<keyword evidence="1 2" id="KW-0238">DNA-binding</keyword>
<keyword evidence="6" id="KW-1185">Reference proteome</keyword>
<evidence type="ECO:0000313" key="6">
    <source>
        <dbReference type="Proteomes" id="UP001165275"/>
    </source>
</evidence>
<dbReference type="InterPro" id="IPR036388">
    <property type="entry name" value="WH-like_DNA-bd_sf"/>
</dbReference>
<feature type="domain" description="OmpR/PhoB-type" evidence="4">
    <location>
        <begin position="3"/>
        <end position="106"/>
    </location>
</feature>
<keyword evidence="3" id="KW-0812">Transmembrane</keyword>
<feature type="DNA-binding region" description="OmpR/PhoB-type" evidence="2">
    <location>
        <begin position="3"/>
        <end position="106"/>
    </location>
</feature>
<dbReference type="SMART" id="SM00862">
    <property type="entry name" value="Trans_reg_C"/>
    <property type="match status" value="1"/>
</dbReference>
<dbReference type="Proteomes" id="UP001165275">
    <property type="component" value="Unassembled WGS sequence"/>
</dbReference>
<evidence type="ECO:0000313" key="5">
    <source>
        <dbReference type="EMBL" id="MCL1029826.1"/>
    </source>
</evidence>
<dbReference type="Gene3D" id="1.10.10.10">
    <property type="entry name" value="Winged helix-like DNA-binding domain superfamily/Winged helix DNA-binding domain"/>
    <property type="match status" value="1"/>
</dbReference>
<protein>
    <submittedName>
        <fullName evidence="5">Winged helix-turn-helix domain-containing protein</fullName>
    </submittedName>
</protein>
<accession>A0ABT0KCS9</accession>